<reference evidence="1 2" key="1">
    <citation type="submission" date="2024-09" db="EMBL/GenBank/DDBJ databases">
        <title>Floridaenema gen nov. (Aerosakkonemataceae, Aerosakkonematales ord. nov., Cyanobacteria) from benthic tropical and subtropical fresh waters, with the description of four new species.</title>
        <authorList>
            <person name="Moretto J.A."/>
            <person name="Berthold D.E."/>
            <person name="Lefler F.W."/>
            <person name="Huang I.-S."/>
            <person name="Laughinghouse H. IV."/>
        </authorList>
    </citation>
    <scope>NUCLEOTIDE SEQUENCE [LARGE SCALE GENOMIC DNA]</scope>
    <source>
        <strain evidence="1 2">BLCC-F50</strain>
    </source>
</reference>
<dbReference type="Pfam" id="PF08865">
    <property type="entry name" value="DUF1830"/>
    <property type="match status" value="1"/>
</dbReference>
<dbReference type="RefSeq" id="WP_413264148.1">
    <property type="nucleotide sequence ID" value="NZ_JBHFNR010000116.1"/>
</dbReference>
<gene>
    <name evidence="1" type="ORF">ACE1CI_16445</name>
</gene>
<accession>A0ABV4XSH7</accession>
<dbReference type="InterPro" id="IPR014964">
    <property type="entry name" value="DUF1830"/>
</dbReference>
<dbReference type="EMBL" id="JBHFNR010000116">
    <property type="protein sequence ID" value="MFB2894500.1"/>
    <property type="molecule type" value="Genomic_DNA"/>
</dbReference>
<name>A0ABV4XSH7_9CYAN</name>
<organism evidence="1 2">
    <name type="scientific">Floridaenema flaviceps BLCC-F50</name>
    <dbReference type="NCBI Taxonomy" id="3153642"/>
    <lineage>
        <taxon>Bacteria</taxon>
        <taxon>Bacillati</taxon>
        <taxon>Cyanobacteriota</taxon>
        <taxon>Cyanophyceae</taxon>
        <taxon>Oscillatoriophycideae</taxon>
        <taxon>Aerosakkonematales</taxon>
        <taxon>Aerosakkonemataceae</taxon>
        <taxon>Floridanema</taxon>
        <taxon>Floridanema flaviceps</taxon>
    </lineage>
</organism>
<evidence type="ECO:0000313" key="2">
    <source>
        <dbReference type="Proteomes" id="UP001576784"/>
    </source>
</evidence>
<proteinExistence type="predicted"/>
<protein>
    <submittedName>
        <fullName evidence="1">DUF1830 domain-containing protein</fullName>
    </submittedName>
</protein>
<dbReference type="Proteomes" id="UP001576784">
    <property type="component" value="Unassembled WGS sequence"/>
</dbReference>
<evidence type="ECO:0000313" key="1">
    <source>
        <dbReference type="EMBL" id="MFB2894500.1"/>
    </source>
</evidence>
<sequence length="93" mass="10718">MFTSLPPAPNYRLLCYYANPTQQIQIIRITNIPNWRFEKVVFPQQRLMFEAFPEAILEVHTGFMGSAILLDEIPCHLLCIKQEESQLALPVVA</sequence>
<comment type="caution">
    <text evidence="1">The sequence shown here is derived from an EMBL/GenBank/DDBJ whole genome shotgun (WGS) entry which is preliminary data.</text>
</comment>
<keyword evidence="2" id="KW-1185">Reference proteome</keyword>